<feature type="region of interest" description="Disordered" evidence="1">
    <location>
        <begin position="149"/>
        <end position="184"/>
    </location>
</feature>
<keyword evidence="3" id="KW-1185">Reference proteome</keyword>
<evidence type="ECO:0008006" key="4">
    <source>
        <dbReference type="Google" id="ProtNLM"/>
    </source>
</evidence>
<dbReference type="AlphaFoldDB" id="A0A6A5TY55"/>
<feature type="compositionally biased region" description="Polar residues" evidence="1">
    <location>
        <begin position="72"/>
        <end position="90"/>
    </location>
</feature>
<feature type="region of interest" description="Disordered" evidence="1">
    <location>
        <begin position="24"/>
        <end position="94"/>
    </location>
</feature>
<protein>
    <recommendedName>
        <fullName evidence="4">Zn(2)-C6 fungal-type domain-containing protein</fullName>
    </recommendedName>
</protein>
<evidence type="ECO:0000256" key="1">
    <source>
        <dbReference type="SAM" id="MobiDB-lite"/>
    </source>
</evidence>
<sequence length="346" mass="38163">MGKIMDRPHTPDAVATWLQNVKVVEDDDDLDPRDGGQQLDDSGHESSPGKKVTPCTPLQRPQLAQIYDEVSPTDTNFSNTTIFDTPTSPISPLARKAGYAETIASSVEDDDDIEDVDGVCRPQRSTAVNEAAVTISPPAFRLFLRRAEEQEPKEQEQAASRLNTLPPSPNPQHPEPKDDRDAELPWSSIDTSVSASILPNPPLPSPPPTPVLVFFQSCLQCTLADLPCSRTPPSCTRCVRNGCGSLCLLLRRRQSFDHVKGYTLLMPFPVLLKTVGTDEGVWRRKVELAEGLVRRWREGRERANWVLPSSVVCERGGWKGEGRVLEFHPGGGRGRVGWGWVCLEGL</sequence>
<evidence type="ECO:0000313" key="2">
    <source>
        <dbReference type="EMBL" id="KAF1957571.1"/>
    </source>
</evidence>
<reference evidence="2" key="1">
    <citation type="journal article" date="2020" name="Stud. Mycol.">
        <title>101 Dothideomycetes genomes: a test case for predicting lifestyles and emergence of pathogens.</title>
        <authorList>
            <person name="Haridas S."/>
            <person name="Albert R."/>
            <person name="Binder M."/>
            <person name="Bloem J."/>
            <person name="Labutti K."/>
            <person name="Salamov A."/>
            <person name="Andreopoulos B."/>
            <person name="Baker S."/>
            <person name="Barry K."/>
            <person name="Bills G."/>
            <person name="Bluhm B."/>
            <person name="Cannon C."/>
            <person name="Castanera R."/>
            <person name="Culley D."/>
            <person name="Daum C."/>
            <person name="Ezra D."/>
            <person name="Gonzalez J."/>
            <person name="Henrissat B."/>
            <person name="Kuo A."/>
            <person name="Liang C."/>
            <person name="Lipzen A."/>
            <person name="Lutzoni F."/>
            <person name="Magnuson J."/>
            <person name="Mondo S."/>
            <person name="Nolan M."/>
            <person name="Ohm R."/>
            <person name="Pangilinan J."/>
            <person name="Park H.-J."/>
            <person name="Ramirez L."/>
            <person name="Alfaro M."/>
            <person name="Sun H."/>
            <person name="Tritt A."/>
            <person name="Yoshinaga Y."/>
            <person name="Zwiers L.-H."/>
            <person name="Turgeon B."/>
            <person name="Goodwin S."/>
            <person name="Spatafora J."/>
            <person name="Crous P."/>
            <person name="Grigoriev I."/>
        </authorList>
    </citation>
    <scope>NUCLEOTIDE SEQUENCE</scope>
    <source>
        <strain evidence="2">CBS 675.92</strain>
    </source>
</reference>
<proteinExistence type="predicted"/>
<name>A0A6A5TY55_9PLEO</name>
<accession>A0A6A5TY55</accession>
<gene>
    <name evidence="2" type="ORF">CC80DRAFT_560942</name>
</gene>
<dbReference type="Proteomes" id="UP000800035">
    <property type="component" value="Unassembled WGS sequence"/>
</dbReference>
<dbReference type="OrthoDB" id="3932796at2759"/>
<evidence type="ECO:0000313" key="3">
    <source>
        <dbReference type="Proteomes" id="UP000800035"/>
    </source>
</evidence>
<feature type="compositionally biased region" description="Basic and acidic residues" evidence="1">
    <location>
        <begin position="174"/>
        <end position="183"/>
    </location>
</feature>
<dbReference type="EMBL" id="ML976989">
    <property type="protein sequence ID" value="KAF1957571.1"/>
    <property type="molecule type" value="Genomic_DNA"/>
</dbReference>
<organism evidence="2 3">
    <name type="scientific">Byssothecium circinans</name>
    <dbReference type="NCBI Taxonomy" id="147558"/>
    <lineage>
        <taxon>Eukaryota</taxon>
        <taxon>Fungi</taxon>
        <taxon>Dikarya</taxon>
        <taxon>Ascomycota</taxon>
        <taxon>Pezizomycotina</taxon>
        <taxon>Dothideomycetes</taxon>
        <taxon>Pleosporomycetidae</taxon>
        <taxon>Pleosporales</taxon>
        <taxon>Massarineae</taxon>
        <taxon>Massarinaceae</taxon>
        <taxon>Byssothecium</taxon>
    </lineage>
</organism>